<accession>A0A5E4RR59</accession>
<dbReference type="EMBL" id="CABPSK010000001">
    <property type="protein sequence ID" value="VVD64529.1"/>
    <property type="molecule type" value="Genomic_DNA"/>
</dbReference>
<evidence type="ECO:0008006" key="4">
    <source>
        <dbReference type="Google" id="ProtNLM"/>
    </source>
</evidence>
<organism evidence="2 3">
    <name type="scientific">Pandoraea pneumonica</name>
    <dbReference type="NCBI Taxonomy" id="2508299"/>
    <lineage>
        <taxon>Bacteria</taxon>
        <taxon>Pseudomonadati</taxon>
        <taxon>Pseudomonadota</taxon>
        <taxon>Betaproteobacteria</taxon>
        <taxon>Burkholderiales</taxon>
        <taxon>Burkholderiaceae</taxon>
        <taxon>Pandoraea</taxon>
    </lineage>
</organism>
<evidence type="ECO:0000313" key="2">
    <source>
        <dbReference type="EMBL" id="VVD64529.1"/>
    </source>
</evidence>
<keyword evidence="1" id="KW-0472">Membrane</keyword>
<dbReference type="GeneID" id="300402350"/>
<evidence type="ECO:0000313" key="3">
    <source>
        <dbReference type="Proteomes" id="UP000366945"/>
    </source>
</evidence>
<dbReference type="Proteomes" id="UP000366945">
    <property type="component" value="Unassembled WGS sequence"/>
</dbReference>
<keyword evidence="1" id="KW-1133">Transmembrane helix</keyword>
<keyword evidence="3" id="KW-1185">Reference proteome</keyword>
<protein>
    <recommendedName>
        <fullName evidence="4">DUF2523 domain-containing protein</fullName>
    </recommendedName>
</protein>
<dbReference type="OrthoDB" id="8481647at2"/>
<name>A0A5E4RR59_9BURK</name>
<proteinExistence type="predicted"/>
<reference evidence="2 3" key="1">
    <citation type="submission" date="2019-08" db="EMBL/GenBank/DDBJ databases">
        <authorList>
            <person name="Peeters C."/>
        </authorList>
    </citation>
    <scope>NUCLEOTIDE SEQUENCE [LARGE SCALE GENOMIC DNA]</scope>
    <source>
        <strain evidence="2 3">LMG 31114</strain>
    </source>
</reference>
<sequence length="99" mass="11188">MPLFSILTSVLNVALGFVLRSLLVKFGTFFALWFITTEFVEFLLSARLFPEAKSLDDAFAKIPDGVWFWLELFAVSEGMPMILSAIATRFIIRRLPVIG</sequence>
<dbReference type="Pfam" id="PF10734">
    <property type="entry name" value="DUF2523"/>
    <property type="match status" value="1"/>
</dbReference>
<dbReference type="RefSeq" id="WP_150677714.1">
    <property type="nucleotide sequence ID" value="NZ_CABPSK010000001.1"/>
</dbReference>
<dbReference type="AlphaFoldDB" id="A0A5E4RR59"/>
<keyword evidence="1" id="KW-0812">Transmembrane</keyword>
<evidence type="ECO:0000256" key="1">
    <source>
        <dbReference type="SAM" id="Phobius"/>
    </source>
</evidence>
<feature type="transmembrane region" description="Helical" evidence="1">
    <location>
        <begin position="66"/>
        <end position="92"/>
    </location>
</feature>
<gene>
    <name evidence="2" type="ORF">PPN31114_00277</name>
</gene>
<dbReference type="InterPro" id="IPR019670">
    <property type="entry name" value="DUF2523"/>
</dbReference>